<dbReference type="EMBL" id="NIQC01000019">
    <property type="protein sequence ID" value="OWZ83383.1"/>
    <property type="molecule type" value="Genomic_DNA"/>
</dbReference>
<gene>
    <name evidence="3" type="ORF">CDO51_08760</name>
</gene>
<dbReference type="SUPFAM" id="SSF51126">
    <property type="entry name" value="Pectin lyase-like"/>
    <property type="match status" value="1"/>
</dbReference>
<evidence type="ECO:0000256" key="1">
    <source>
        <dbReference type="SAM" id="SignalP"/>
    </source>
</evidence>
<evidence type="ECO:0000259" key="2">
    <source>
        <dbReference type="Pfam" id="PF13229"/>
    </source>
</evidence>
<dbReference type="AlphaFoldDB" id="A0A226BWK3"/>
<dbReference type="Gene3D" id="2.160.20.10">
    <property type="entry name" value="Single-stranded right-handed beta-helix, Pectin lyase-like"/>
    <property type="match status" value="1"/>
</dbReference>
<evidence type="ECO:0000313" key="3">
    <source>
        <dbReference type="EMBL" id="OWZ83383.1"/>
    </source>
</evidence>
<dbReference type="InterPro" id="IPR006626">
    <property type="entry name" value="PbH1"/>
</dbReference>
<dbReference type="InterPro" id="IPR012334">
    <property type="entry name" value="Pectin_lyas_fold"/>
</dbReference>
<dbReference type="InterPro" id="IPR011050">
    <property type="entry name" value="Pectin_lyase_fold/virulence"/>
</dbReference>
<accession>A0A226BWK3</accession>
<evidence type="ECO:0000313" key="4">
    <source>
        <dbReference type="Proteomes" id="UP000214588"/>
    </source>
</evidence>
<organism evidence="3 4">
    <name type="scientific">Natranaerobius trueperi</name>
    <dbReference type="NCBI Taxonomy" id="759412"/>
    <lineage>
        <taxon>Bacteria</taxon>
        <taxon>Bacillati</taxon>
        <taxon>Bacillota</taxon>
        <taxon>Clostridia</taxon>
        <taxon>Natranaerobiales</taxon>
        <taxon>Natranaerobiaceae</taxon>
        <taxon>Natranaerobius</taxon>
    </lineage>
</organism>
<sequence>MKKLSIILPLSMAFVLMMSGVGYANPISNELEVDVTVEEDVEEIDSQEALENAIEKDAKITLDDSFTIEDTIVIDEDNVEIDGNENTLEHAFHKGEIFEITADNVTVEDVTIVQTEEDHAPSEFSVTGENATIRDNTIERHEDSTDDHVPIMIQDVDEVTIKDNDITKGNIGLVVDNPASDDIVVKENTIIEVMDSEGIWAATEIDEEKDAIDAAYELAKSNTIEDYDAEGPVKVVDKAGNDHYSTYLRMDEEVSTTEVTMDQGDSKDVTVNAEVISPELLPDEVGLSHNIIDEGSVIAEVSYDDEIVVDEGAEEVETQANIEAAEDESGDATVEFEFVNLNN</sequence>
<keyword evidence="4" id="KW-1185">Reference proteome</keyword>
<name>A0A226BWK3_9FIRM</name>
<feature type="signal peptide" evidence="1">
    <location>
        <begin position="1"/>
        <end position="24"/>
    </location>
</feature>
<reference evidence="3 4" key="1">
    <citation type="submission" date="2017-06" db="EMBL/GenBank/DDBJ databases">
        <title>Draft Genome Sequence of Natranaerobius trueperi halophilic, alkalithermophilic bacteria from soda lakes.</title>
        <authorList>
            <person name="Zhao B."/>
        </authorList>
    </citation>
    <scope>NUCLEOTIDE SEQUENCE [LARGE SCALE GENOMIC DNA]</scope>
    <source>
        <strain evidence="3 4">DSM 18760</strain>
    </source>
</reference>
<protein>
    <recommendedName>
        <fullName evidence="2">Right handed beta helix domain-containing protein</fullName>
    </recommendedName>
</protein>
<dbReference type="RefSeq" id="WP_089023902.1">
    <property type="nucleotide sequence ID" value="NZ_NIQC01000019.1"/>
</dbReference>
<comment type="caution">
    <text evidence="3">The sequence shown here is derived from an EMBL/GenBank/DDBJ whole genome shotgun (WGS) entry which is preliminary data.</text>
</comment>
<dbReference type="InterPro" id="IPR039448">
    <property type="entry name" value="Beta_helix"/>
</dbReference>
<dbReference type="Proteomes" id="UP000214588">
    <property type="component" value="Unassembled WGS sequence"/>
</dbReference>
<feature type="chain" id="PRO_5038792702" description="Right handed beta helix domain-containing protein" evidence="1">
    <location>
        <begin position="25"/>
        <end position="343"/>
    </location>
</feature>
<dbReference type="Pfam" id="PF13229">
    <property type="entry name" value="Beta_helix"/>
    <property type="match status" value="1"/>
</dbReference>
<proteinExistence type="predicted"/>
<feature type="domain" description="Right handed beta helix" evidence="2">
    <location>
        <begin position="76"/>
        <end position="194"/>
    </location>
</feature>
<dbReference type="SMART" id="SM00710">
    <property type="entry name" value="PbH1"/>
    <property type="match status" value="3"/>
</dbReference>
<keyword evidence="1" id="KW-0732">Signal</keyword>